<dbReference type="SUPFAM" id="SSF48452">
    <property type="entry name" value="TPR-like"/>
    <property type="match status" value="1"/>
</dbReference>
<reference evidence="7" key="3">
    <citation type="submission" date="2010-09" db="EMBL/GenBank/DDBJ databases">
        <title>Annotation of Gaeumannomyces graminis var. tritici R3-111a-1.</title>
        <authorList>
            <consortium name="The Broad Institute Genome Sequencing Platform"/>
            <person name="Ma L.-J."/>
            <person name="Dead R."/>
            <person name="Young S.K."/>
            <person name="Zeng Q."/>
            <person name="Gargeya S."/>
            <person name="Fitzgerald M."/>
            <person name="Haas B."/>
            <person name="Abouelleil A."/>
            <person name="Alvarado L."/>
            <person name="Arachchi H.M."/>
            <person name="Berlin A."/>
            <person name="Brown A."/>
            <person name="Chapman S.B."/>
            <person name="Chen Z."/>
            <person name="Dunbar C."/>
            <person name="Freedman E."/>
            <person name="Gearin G."/>
            <person name="Gellesch M."/>
            <person name="Goldberg J."/>
            <person name="Griggs A."/>
            <person name="Gujja S."/>
            <person name="Heiman D."/>
            <person name="Howarth C."/>
            <person name="Larson L."/>
            <person name="Lui A."/>
            <person name="MacDonald P.J.P."/>
            <person name="Mehta T."/>
            <person name="Montmayeur A."/>
            <person name="Murphy C."/>
            <person name="Neiman D."/>
            <person name="Pearson M."/>
            <person name="Priest M."/>
            <person name="Roberts A."/>
            <person name="Saif S."/>
            <person name="Shea T."/>
            <person name="Shenoy N."/>
            <person name="Sisk P."/>
            <person name="Stolte C."/>
            <person name="Sykes S."/>
            <person name="Yandava C."/>
            <person name="Wortman J."/>
            <person name="Nusbaum C."/>
            <person name="Birren B."/>
        </authorList>
    </citation>
    <scope>NUCLEOTIDE SEQUENCE</scope>
    <source>
        <strain evidence="7">R3-111a-1</strain>
    </source>
</reference>
<dbReference type="Proteomes" id="UP000006039">
    <property type="component" value="Unassembled WGS sequence"/>
</dbReference>
<feature type="region of interest" description="Disordered" evidence="5">
    <location>
        <begin position="16"/>
        <end position="46"/>
    </location>
</feature>
<dbReference type="GeneID" id="20349293"/>
<proteinExistence type="inferred from homology"/>
<dbReference type="STRING" id="644352.J3P5P5"/>
<reference evidence="9" key="1">
    <citation type="submission" date="2010-07" db="EMBL/GenBank/DDBJ databases">
        <title>The genome sequence of Gaeumannomyces graminis var. tritici strain R3-111a-1.</title>
        <authorList>
            <consortium name="The Broad Institute Genome Sequencing Platform"/>
            <person name="Ma L.-J."/>
            <person name="Dead R."/>
            <person name="Young S."/>
            <person name="Zeng Q."/>
            <person name="Koehrsen M."/>
            <person name="Alvarado L."/>
            <person name="Berlin A."/>
            <person name="Chapman S.B."/>
            <person name="Chen Z."/>
            <person name="Freedman E."/>
            <person name="Gellesch M."/>
            <person name="Goldberg J."/>
            <person name="Griggs A."/>
            <person name="Gujja S."/>
            <person name="Heilman E.R."/>
            <person name="Heiman D."/>
            <person name="Hepburn T."/>
            <person name="Howarth C."/>
            <person name="Jen D."/>
            <person name="Larson L."/>
            <person name="Mehta T."/>
            <person name="Neiman D."/>
            <person name="Pearson M."/>
            <person name="Roberts A."/>
            <person name="Saif S."/>
            <person name="Shea T."/>
            <person name="Shenoy N."/>
            <person name="Sisk P."/>
            <person name="Stolte C."/>
            <person name="Sykes S."/>
            <person name="Walk T."/>
            <person name="White J."/>
            <person name="Yandava C."/>
            <person name="Haas B."/>
            <person name="Nusbaum C."/>
            <person name="Birren B."/>
        </authorList>
    </citation>
    <scope>NUCLEOTIDE SEQUENCE [LARGE SCALE GENOMIC DNA]</scope>
    <source>
        <strain evidence="9">R3-111a-1</strain>
    </source>
</reference>
<sequence length="426" mass="46384">MGSAQIPPIESVIEELAARTESASVSSHGPEPPARNGGLMPELPPALAAVRNKTTEEILADLNKSPLFMTELEENDDVAALQALAYEGTPLENASDFKERGNECFKEKKWADAKEFYTKGANILVAEVRRRARGEPPAPVVSGGDGEEGTAGAPTSSDDPDEVAREAAVLESLYVNRAACHLELRNNRSCTLDCGAALQLNPRNIKALYRSARALARLDKVPEAEDAAERGLALDPDNAALRAVRDEVAGRRAAVAAKQKRESERAATEVRSRYLLRATLRQRGVRTRSTDKPPEMEDARCQLVPDPDDAAASSLAFPTMILYPADMQSDFIKAFGERDCVDVHLSYLLPLPWDRDSAYTQSGVECYVETAKGSLLKLGKKVPLIKVLALESMEVVDELVRIFVLPKAKAAKWVKEFKAIKSGTST</sequence>
<keyword evidence="1" id="KW-0677">Repeat</keyword>
<gene>
    <name evidence="8" type="primary">20349293</name>
    <name evidence="7" type="ORF">GGTG_08835</name>
</gene>
<feature type="domain" description="Cns1/TTC4 wheel" evidence="6">
    <location>
        <begin position="309"/>
        <end position="417"/>
    </location>
</feature>
<evidence type="ECO:0000256" key="2">
    <source>
        <dbReference type="ARBA" id="ARBA00022803"/>
    </source>
</evidence>
<dbReference type="EMBL" id="GL385398">
    <property type="protein sequence ID" value="EJT74997.1"/>
    <property type="molecule type" value="Genomic_DNA"/>
</dbReference>
<dbReference type="GO" id="GO:0005634">
    <property type="term" value="C:nucleus"/>
    <property type="evidence" value="ECO:0007669"/>
    <property type="project" value="TreeGrafter"/>
</dbReference>
<accession>J3P5P5</accession>
<evidence type="ECO:0000256" key="3">
    <source>
        <dbReference type="ARBA" id="ARBA00023602"/>
    </source>
</evidence>
<reference evidence="8" key="5">
    <citation type="submission" date="2018-04" db="UniProtKB">
        <authorList>
            <consortium name="EnsemblFungi"/>
        </authorList>
    </citation>
    <scope>IDENTIFICATION</scope>
    <source>
        <strain evidence="8">R3-111a-1</strain>
    </source>
</reference>
<dbReference type="PANTHER" id="PTHR46035:SF1">
    <property type="entry name" value="TETRATRICOPEPTIDE REPEAT PROTEIN 4"/>
    <property type="match status" value="1"/>
</dbReference>
<feature type="region of interest" description="Disordered" evidence="5">
    <location>
        <begin position="132"/>
        <end position="161"/>
    </location>
</feature>
<evidence type="ECO:0000313" key="9">
    <source>
        <dbReference type="Proteomes" id="UP000006039"/>
    </source>
</evidence>
<evidence type="ECO:0000313" key="8">
    <source>
        <dbReference type="EnsemblFungi" id="EJT74997"/>
    </source>
</evidence>
<dbReference type="EnsemblFungi" id="EJT74997">
    <property type="protein sequence ID" value="EJT74997"/>
    <property type="gene ID" value="GGTG_08835"/>
</dbReference>
<evidence type="ECO:0000313" key="7">
    <source>
        <dbReference type="EMBL" id="EJT74997.1"/>
    </source>
</evidence>
<protein>
    <recommendedName>
        <fullName evidence="6">Cns1/TTC4 wheel domain-containing protein</fullName>
    </recommendedName>
</protein>
<dbReference type="PANTHER" id="PTHR46035">
    <property type="entry name" value="TETRATRICOPEPTIDE REPEAT PROTEIN 4"/>
    <property type="match status" value="1"/>
</dbReference>
<dbReference type="InterPro" id="IPR019734">
    <property type="entry name" value="TPR_rpt"/>
</dbReference>
<evidence type="ECO:0000259" key="6">
    <source>
        <dbReference type="Pfam" id="PF18972"/>
    </source>
</evidence>
<dbReference type="HOGENOM" id="CLU_040446_0_0_1"/>
<name>J3P5P5_GAET3</name>
<dbReference type="FunCoup" id="J3P5P5">
    <property type="interactions" value="1175"/>
</dbReference>
<reference evidence="7" key="2">
    <citation type="submission" date="2010-07" db="EMBL/GenBank/DDBJ databases">
        <authorList>
            <consortium name="The Broad Institute Genome Sequencing Platform"/>
            <consortium name="Broad Institute Genome Sequencing Center for Infectious Disease"/>
            <person name="Ma L.-J."/>
            <person name="Dead R."/>
            <person name="Young S."/>
            <person name="Zeng Q."/>
            <person name="Koehrsen M."/>
            <person name="Alvarado L."/>
            <person name="Berlin A."/>
            <person name="Chapman S.B."/>
            <person name="Chen Z."/>
            <person name="Freedman E."/>
            <person name="Gellesch M."/>
            <person name="Goldberg J."/>
            <person name="Griggs A."/>
            <person name="Gujja S."/>
            <person name="Heilman E.R."/>
            <person name="Heiman D."/>
            <person name="Hepburn T."/>
            <person name="Howarth C."/>
            <person name="Jen D."/>
            <person name="Larson L."/>
            <person name="Mehta T."/>
            <person name="Neiman D."/>
            <person name="Pearson M."/>
            <person name="Roberts A."/>
            <person name="Saif S."/>
            <person name="Shea T."/>
            <person name="Shenoy N."/>
            <person name="Sisk P."/>
            <person name="Stolte C."/>
            <person name="Sykes S."/>
            <person name="Walk T."/>
            <person name="White J."/>
            <person name="Yandava C."/>
            <person name="Haas B."/>
            <person name="Nusbaum C."/>
            <person name="Birren B."/>
        </authorList>
    </citation>
    <scope>NUCLEOTIDE SEQUENCE</scope>
    <source>
        <strain evidence="7">R3-111a-1</strain>
    </source>
</reference>
<feature type="repeat" description="TPR" evidence="4">
    <location>
        <begin position="205"/>
        <end position="238"/>
    </location>
</feature>
<dbReference type="eggNOG" id="KOG0551">
    <property type="taxonomic scope" value="Eukaryota"/>
</dbReference>
<dbReference type="VEuPathDB" id="FungiDB:GGTG_08835"/>
<dbReference type="Pfam" id="PF18972">
    <property type="entry name" value="Wheel"/>
    <property type="match status" value="1"/>
</dbReference>
<dbReference type="GO" id="GO:0030544">
    <property type="term" value="F:Hsp70 protein binding"/>
    <property type="evidence" value="ECO:0007669"/>
    <property type="project" value="TreeGrafter"/>
</dbReference>
<comment type="similarity">
    <text evidence="3">Belongs to the TTC4 family.</text>
</comment>
<dbReference type="OrthoDB" id="420195at2759"/>
<evidence type="ECO:0000256" key="4">
    <source>
        <dbReference type="PROSITE-ProRule" id="PRU00339"/>
    </source>
</evidence>
<organism evidence="7">
    <name type="scientific">Gaeumannomyces tritici (strain R3-111a-1)</name>
    <name type="common">Wheat and barley take-all root rot fungus</name>
    <name type="synonym">Gaeumannomyces graminis var. tritici</name>
    <dbReference type="NCBI Taxonomy" id="644352"/>
    <lineage>
        <taxon>Eukaryota</taxon>
        <taxon>Fungi</taxon>
        <taxon>Dikarya</taxon>
        <taxon>Ascomycota</taxon>
        <taxon>Pezizomycotina</taxon>
        <taxon>Sordariomycetes</taxon>
        <taxon>Sordariomycetidae</taxon>
        <taxon>Magnaporthales</taxon>
        <taxon>Magnaporthaceae</taxon>
        <taxon>Gaeumannomyces</taxon>
    </lineage>
</organism>
<evidence type="ECO:0000256" key="1">
    <source>
        <dbReference type="ARBA" id="ARBA00022737"/>
    </source>
</evidence>
<dbReference type="GO" id="GO:0005829">
    <property type="term" value="C:cytosol"/>
    <property type="evidence" value="ECO:0007669"/>
    <property type="project" value="TreeGrafter"/>
</dbReference>
<dbReference type="InterPro" id="IPR044059">
    <property type="entry name" value="Csn1/TTC4_wheel"/>
</dbReference>
<dbReference type="InterPro" id="IPR011990">
    <property type="entry name" value="TPR-like_helical_dom_sf"/>
</dbReference>
<dbReference type="RefSeq" id="XP_009224941.1">
    <property type="nucleotide sequence ID" value="XM_009226677.1"/>
</dbReference>
<dbReference type="GO" id="GO:0006457">
    <property type="term" value="P:protein folding"/>
    <property type="evidence" value="ECO:0007669"/>
    <property type="project" value="TreeGrafter"/>
</dbReference>
<dbReference type="PROSITE" id="PS50005">
    <property type="entry name" value="TPR"/>
    <property type="match status" value="1"/>
</dbReference>
<dbReference type="CDD" id="cd21381">
    <property type="entry name" value="CTWD_TTC4"/>
    <property type="match status" value="1"/>
</dbReference>
<dbReference type="GO" id="GO:0051879">
    <property type="term" value="F:Hsp90 protein binding"/>
    <property type="evidence" value="ECO:0007669"/>
    <property type="project" value="InterPro"/>
</dbReference>
<reference evidence="8" key="4">
    <citation type="journal article" date="2015" name="G3 (Bethesda)">
        <title>Genome sequences of three phytopathogenic species of the Magnaporthaceae family of fungi.</title>
        <authorList>
            <person name="Okagaki L.H."/>
            <person name="Nunes C.C."/>
            <person name="Sailsbery J."/>
            <person name="Clay B."/>
            <person name="Brown D."/>
            <person name="John T."/>
            <person name="Oh Y."/>
            <person name="Young N."/>
            <person name="Fitzgerald M."/>
            <person name="Haas B.J."/>
            <person name="Zeng Q."/>
            <person name="Young S."/>
            <person name="Adiconis X."/>
            <person name="Fan L."/>
            <person name="Levin J.Z."/>
            <person name="Mitchell T.K."/>
            <person name="Okubara P.A."/>
            <person name="Farman M.L."/>
            <person name="Kohn L.M."/>
            <person name="Birren B."/>
            <person name="Ma L.-J."/>
            <person name="Dean R.A."/>
        </authorList>
    </citation>
    <scope>NUCLEOTIDE SEQUENCE</scope>
    <source>
        <strain evidence="8">R3-111a-1</strain>
    </source>
</reference>
<dbReference type="AlphaFoldDB" id="J3P5P5"/>
<evidence type="ECO:0000256" key="5">
    <source>
        <dbReference type="SAM" id="MobiDB-lite"/>
    </source>
</evidence>
<dbReference type="FunFam" id="1.25.40.10:FF:000611">
    <property type="entry name" value="TPR repeat protein"/>
    <property type="match status" value="1"/>
</dbReference>
<dbReference type="SMART" id="SM00028">
    <property type="entry name" value="TPR"/>
    <property type="match status" value="3"/>
</dbReference>
<dbReference type="Gene3D" id="1.25.40.10">
    <property type="entry name" value="Tetratricopeptide repeat domain"/>
    <property type="match status" value="1"/>
</dbReference>
<keyword evidence="2 4" id="KW-0802">TPR repeat</keyword>
<keyword evidence="9" id="KW-1185">Reference proteome</keyword>